<dbReference type="Proteomes" id="UP001139354">
    <property type="component" value="Unassembled WGS sequence"/>
</dbReference>
<name>A0A9X1S1T0_9MICO</name>
<accession>A0A9X1S1T0</accession>
<dbReference type="RefSeq" id="WP_229382522.1">
    <property type="nucleotide sequence ID" value="NZ_JAGTTN010000001.1"/>
</dbReference>
<proteinExistence type="predicted"/>
<reference evidence="1" key="1">
    <citation type="submission" date="2021-04" db="EMBL/GenBank/DDBJ databases">
        <title>Microbacterium tenobrionis sp. nov. and Microbacterium allomyrinae sp. nov., isolated from larvae of Tenobrio molitor and Allomyrina dichotoma, respectively.</title>
        <authorList>
            <person name="Lee S.D."/>
        </authorList>
    </citation>
    <scope>NUCLEOTIDE SEQUENCE</scope>
    <source>
        <strain evidence="1">BWT-G7</strain>
    </source>
</reference>
<keyword evidence="2" id="KW-1185">Reference proteome</keyword>
<comment type="caution">
    <text evidence="1">The sequence shown here is derived from an EMBL/GenBank/DDBJ whole genome shotgun (WGS) entry which is preliminary data.</text>
</comment>
<dbReference type="EMBL" id="JAGTTN010000001">
    <property type="protein sequence ID" value="MCC2030612.1"/>
    <property type="molecule type" value="Genomic_DNA"/>
</dbReference>
<organism evidence="1 2">
    <name type="scientific">Microbacterium allomyrinae</name>
    <dbReference type="NCBI Taxonomy" id="2830666"/>
    <lineage>
        <taxon>Bacteria</taxon>
        <taxon>Bacillati</taxon>
        <taxon>Actinomycetota</taxon>
        <taxon>Actinomycetes</taxon>
        <taxon>Micrococcales</taxon>
        <taxon>Microbacteriaceae</taxon>
        <taxon>Microbacterium</taxon>
    </lineage>
</organism>
<sequence length="59" mass="6808">MTARALLICRNDYWPSLTPDRLWELPYAMWARLAVACDAIAAQRAADVEEIKRMSRNRG</sequence>
<dbReference type="AlphaFoldDB" id="A0A9X1S1T0"/>
<protein>
    <submittedName>
        <fullName evidence="1">Uncharacterized protein</fullName>
    </submittedName>
</protein>
<gene>
    <name evidence="1" type="ORF">KEC57_00265</name>
</gene>
<evidence type="ECO:0000313" key="1">
    <source>
        <dbReference type="EMBL" id="MCC2030612.1"/>
    </source>
</evidence>
<evidence type="ECO:0000313" key="2">
    <source>
        <dbReference type="Proteomes" id="UP001139354"/>
    </source>
</evidence>